<proteinExistence type="predicted"/>
<accession>M7ZNF5</accession>
<gene>
    <name evidence="1" type="ORF">TRIUR3_35235</name>
</gene>
<name>M7ZNF5_TRIUA</name>
<evidence type="ECO:0000313" key="1">
    <source>
        <dbReference type="EMBL" id="EMS61176.1"/>
    </source>
</evidence>
<dbReference type="AlphaFoldDB" id="M7ZNF5"/>
<reference evidence="1" key="1">
    <citation type="journal article" date="2013" name="Nature">
        <title>Draft genome of the wheat A-genome progenitor Triticum urartu.</title>
        <authorList>
            <person name="Ling H.Q."/>
            <person name="Zhao S."/>
            <person name="Liu D."/>
            <person name="Wang J."/>
            <person name="Sun H."/>
            <person name="Zhang C."/>
            <person name="Fan H."/>
            <person name="Li D."/>
            <person name="Dong L."/>
            <person name="Tao Y."/>
            <person name="Gao C."/>
            <person name="Wu H."/>
            <person name="Li Y."/>
            <person name="Cui Y."/>
            <person name="Guo X."/>
            <person name="Zheng S."/>
            <person name="Wang B."/>
            <person name="Yu K."/>
            <person name="Liang Q."/>
            <person name="Yang W."/>
            <person name="Lou X."/>
            <person name="Chen J."/>
            <person name="Feng M."/>
            <person name="Jian J."/>
            <person name="Zhang X."/>
            <person name="Luo G."/>
            <person name="Jiang Y."/>
            <person name="Liu J."/>
            <person name="Wang Z."/>
            <person name="Sha Y."/>
            <person name="Zhang B."/>
            <person name="Wu H."/>
            <person name="Tang D."/>
            <person name="Shen Q."/>
            <person name="Xue P."/>
            <person name="Zou S."/>
            <person name="Wang X."/>
            <person name="Liu X."/>
            <person name="Wang F."/>
            <person name="Yang Y."/>
            <person name="An X."/>
            <person name="Dong Z."/>
            <person name="Zhang K."/>
            <person name="Zhang X."/>
            <person name="Luo M.C."/>
            <person name="Dvorak J."/>
            <person name="Tong Y."/>
            <person name="Wang J."/>
            <person name="Yang H."/>
            <person name="Li Z."/>
            <person name="Wang D."/>
            <person name="Zhang A."/>
            <person name="Wang J."/>
        </authorList>
    </citation>
    <scope>NUCLEOTIDE SEQUENCE</scope>
</reference>
<dbReference type="EMBL" id="KD099636">
    <property type="protein sequence ID" value="EMS61176.1"/>
    <property type="molecule type" value="Genomic_DNA"/>
</dbReference>
<organism evidence="1">
    <name type="scientific">Triticum urartu</name>
    <name type="common">Red wild einkorn</name>
    <name type="synonym">Crithodium urartu</name>
    <dbReference type="NCBI Taxonomy" id="4572"/>
    <lineage>
        <taxon>Eukaryota</taxon>
        <taxon>Viridiplantae</taxon>
        <taxon>Streptophyta</taxon>
        <taxon>Embryophyta</taxon>
        <taxon>Tracheophyta</taxon>
        <taxon>Spermatophyta</taxon>
        <taxon>Magnoliopsida</taxon>
        <taxon>Liliopsida</taxon>
        <taxon>Poales</taxon>
        <taxon>Poaceae</taxon>
        <taxon>BOP clade</taxon>
        <taxon>Pooideae</taxon>
        <taxon>Triticodae</taxon>
        <taxon>Triticeae</taxon>
        <taxon>Triticinae</taxon>
        <taxon>Triticum</taxon>
    </lineage>
</organism>
<protein>
    <submittedName>
        <fullName evidence="1">Uncharacterized protein</fullName>
    </submittedName>
</protein>
<sequence length="84" mass="9151">MSAAMSPTRASWKRRPRSSPPLMVRARPTWMVAAKANANEDVVLEFVGDLIPFDKARATTSASLWMAGGGGWFVQDGEVGEEEL</sequence>